<dbReference type="RefSeq" id="WP_025363387.1">
    <property type="nucleotide sequence ID" value="NZ_CP006681.1"/>
</dbReference>
<dbReference type="PATRIC" id="fig|1276246.3.peg.816"/>
<dbReference type="Pfam" id="PF12146">
    <property type="entry name" value="Hydrolase_4"/>
    <property type="match status" value="1"/>
</dbReference>
<name>W6A8E3_9MOLU</name>
<feature type="transmembrane region" description="Helical" evidence="1">
    <location>
        <begin position="12"/>
        <end position="30"/>
    </location>
</feature>
<dbReference type="Proteomes" id="UP000019267">
    <property type="component" value="Chromosome"/>
</dbReference>
<keyword evidence="1" id="KW-0472">Membrane</keyword>
<dbReference type="OrthoDB" id="390246at2"/>
<evidence type="ECO:0000313" key="4">
    <source>
        <dbReference type="Proteomes" id="UP000019267"/>
    </source>
</evidence>
<evidence type="ECO:0000259" key="2">
    <source>
        <dbReference type="Pfam" id="PF12146"/>
    </source>
</evidence>
<dbReference type="SUPFAM" id="SSF53474">
    <property type="entry name" value="alpha/beta-Hydrolases"/>
    <property type="match status" value="1"/>
</dbReference>
<dbReference type="EMBL" id="CP006681">
    <property type="protein sequence ID" value="AHI53160.1"/>
    <property type="molecule type" value="Genomic_DNA"/>
</dbReference>
<dbReference type="KEGG" id="scq:SCULI_v1c08200"/>
<dbReference type="AlphaFoldDB" id="W6A8E3"/>
<sequence>MLPMVWDMISLIIYVVLGTLLFIVLIYLIARTVKFNSYKFNPVVSQRGEFINNNIFKTKDGFELKINGAINKNNDPLLLCVPDFHSTYEEFDNLYKYISNNKLKYDFISFDQRGVKNQHDLEQNQGTLLSDVKEMIESIKERYQDKEIILISSGFNLAVLSKILHDNTISQMVALNLRVNKAYKNSKSFNFTVFFGTLFNMNLKVIEKLHGEDMVEGKNEIDLITKNNLQYGSFSVRQYFQNKKAVKYLAKNINKAPVKVTIFQPTDDLYCNRKKTAKFLTKFDKNKYNLVVLKNKKHKWFMENDVKSFELLFKSI</sequence>
<dbReference type="HOGENOM" id="CLU_865748_0_0_14"/>
<organism evidence="3 4">
    <name type="scientific">Spiroplasma culicicola AES-1</name>
    <dbReference type="NCBI Taxonomy" id="1276246"/>
    <lineage>
        <taxon>Bacteria</taxon>
        <taxon>Bacillati</taxon>
        <taxon>Mycoplasmatota</taxon>
        <taxon>Mollicutes</taxon>
        <taxon>Entomoplasmatales</taxon>
        <taxon>Spiroplasmataceae</taxon>
        <taxon>Spiroplasma</taxon>
    </lineage>
</organism>
<evidence type="ECO:0000313" key="3">
    <source>
        <dbReference type="EMBL" id="AHI53160.1"/>
    </source>
</evidence>
<dbReference type="Gene3D" id="3.40.50.1820">
    <property type="entry name" value="alpha/beta hydrolase"/>
    <property type="match status" value="1"/>
</dbReference>
<dbReference type="STRING" id="1276246.SCULI_v1c08200"/>
<gene>
    <name evidence="3" type="ORF">SCULI_v1c08200</name>
</gene>
<reference evidence="3 4" key="1">
    <citation type="journal article" date="2014" name="Genome Biol. Evol.">
        <title>Molecular evolution of the substrate utilization strategies and putative virulence factors in mosquito-associated Spiroplasma species.</title>
        <authorList>
            <person name="Chang T.H."/>
            <person name="Lo W.S."/>
            <person name="Ku C."/>
            <person name="Chen L.L."/>
            <person name="Kuo C.H."/>
        </authorList>
    </citation>
    <scope>NUCLEOTIDE SEQUENCE [LARGE SCALE GENOMIC DNA]</scope>
    <source>
        <strain evidence="3">AES-1</strain>
    </source>
</reference>
<protein>
    <recommendedName>
        <fullName evidence="2">Serine aminopeptidase S33 domain-containing protein</fullName>
    </recommendedName>
</protein>
<evidence type="ECO:0000256" key="1">
    <source>
        <dbReference type="SAM" id="Phobius"/>
    </source>
</evidence>
<dbReference type="InterPro" id="IPR022742">
    <property type="entry name" value="Hydrolase_4"/>
</dbReference>
<keyword evidence="1" id="KW-0812">Transmembrane</keyword>
<accession>W6A8E3</accession>
<keyword evidence="4" id="KW-1185">Reference proteome</keyword>
<feature type="domain" description="Serine aminopeptidase S33" evidence="2">
    <location>
        <begin position="77"/>
        <end position="305"/>
    </location>
</feature>
<proteinExistence type="predicted"/>
<dbReference type="InterPro" id="IPR029058">
    <property type="entry name" value="AB_hydrolase_fold"/>
</dbReference>
<keyword evidence="1" id="KW-1133">Transmembrane helix</keyword>